<evidence type="ECO:0000256" key="6">
    <source>
        <dbReference type="ARBA" id="ARBA00022576"/>
    </source>
</evidence>
<keyword evidence="15" id="KW-1185">Reference proteome</keyword>
<dbReference type="Pfam" id="PF01380">
    <property type="entry name" value="SIS"/>
    <property type="match status" value="2"/>
</dbReference>
<dbReference type="PROSITE" id="PS50006">
    <property type="entry name" value="FHA_DOMAIN"/>
    <property type="match status" value="1"/>
</dbReference>
<evidence type="ECO:0000256" key="10">
    <source>
        <dbReference type="HAMAP-Rule" id="MF_00164"/>
    </source>
</evidence>
<dbReference type="InterPro" id="IPR035490">
    <property type="entry name" value="GlmS/FrlB_SIS"/>
</dbReference>
<evidence type="ECO:0000259" key="12">
    <source>
        <dbReference type="PROSITE" id="PS51278"/>
    </source>
</evidence>
<comment type="catalytic activity">
    <reaction evidence="1 10">
        <text>D-fructose 6-phosphate + L-glutamine = D-glucosamine 6-phosphate + L-glutamate</text>
        <dbReference type="Rhea" id="RHEA:13237"/>
        <dbReference type="ChEBI" id="CHEBI:29985"/>
        <dbReference type="ChEBI" id="CHEBI:58359"/>
        <dbReference type="ChEBI" id="CHEBI:58725"/>
        <dbReference type="ChEBI" id="CHEBI:61527"/>
        <dbReference type="EC" id="2.6.1.16"/>
    </reaction>
</comment>
<feature type="active site" description="Nucleophile; for GATase activity" evidence="10">
    <location>
        <position position="2"/>
    </location>
</feature>
<dbReference type="InterPro" id="IPR017932">
    <property type="entry name" value="GATase_2_dom"/>
</dbReference>
<dbReference type="EC" id="2.6.1.16" evidence="3 10"/>
<dbReference type="GO" id="GO:0046349">
    <property type="term" value="P:amino sugar biosynthetic process"/>
    <property type="evidence" value="ECO:0007669"/>
    <property type="project" value="UniProtKB-ARBA"/>
</dbReference>
<dbReference type="GO" id="GO:0005829">
    <property type="term" value="C:cytosol"/>
    <property type="evidence" value="ECO:0007669"/>
    <property type="project" value="TreeGrafter"/>
</dbReference>
<dbReference type="RefSeq" id="WP_053096573.1">
    <property type="nucleotide sequence ID" value="NZ_CP011787.1"/>
</dbReference>
<dbReference type="OrthoDB" id="9761808at2"/>
<dbReference type="CDD" id="cd00714">
    <property type="entry name" value="GFAT"/>
    <property type="match status" value="1"/>
</dbReference>
<evidence type="ECO:0000256" key="2">
    <source>
        <dbReference type="ARBA" id="ARBA00004496"/>
    </source>
</evidence>
<dbReference type="GO" id="GO:0004360">
    <property type="term" value="F:glutamine-fructose-6-phosphate transaminase (isomerizing) activity"/>
    <property type="evidence" value="ECO:0007669"/>
    <property type="project" value="UniProtKB-UniRule"/>
</dbReference>
<dbReference type="GO" id="GO:0097367">
    <property type="term" value="F:carbohydrate derivative binding"/>
    <property type="evidence" value="ECO:0007669"/>
    <property type="project" value="InterPro"/>
</dbReference>
<evidence type="ECO:0000313" key="14">
    <source>
        <dbReference type="EMBL" id="AKZ65736.1"/>
    </source>
</evidence>
<dbReference type="CDD" id="cd05009">
    <property type="entry name" value="SIS_GlmS_GlmD_2"/>
    <property type="match status" value="1"/>
</dbReference>
<dbReference type="GO" id="GO:0005975">
    <property type="term" value="P:carbohydrate metabolic process"/>
    <property type="evidence" value="ECO:0007669"/>
    <property type="project" value="UniProtKB-UniRule"/>
</dbReference>
<dbReference type="EMBL" id="CP011787">
    <property type="protein sequence ID" value="AKZ65736.1"/>
    <property type="molecule type" value="Genomic_DNA"/>
</dbReference>
<feature type="initiator methionine" description="Removed" evidence="10">
    <location>
        <position position="1"/>
    </location>
</feature>
<dbReference type="InterPro" id="IPR047084">
    <property type="entry name" value="GFAT_N"/>
</dbReference>
<dbReference type="Gene3D" id="3.60.20.10">
    <property type="entry name" value="Glutamine Phosphoribosylpyrophosphate, subunit 1, domain 1"/>
    <property type="match status" value="1"/>
</dbReference>
<dbReference type="GO" id="GO:0006487">
    <property type="term" value="P:protein N-linked glycosylation"/>
    <property type="evidence" value="ECO:0007669"/>
    <property type="project" value="TreeGrafter"/>
</dbReference>
<comment type="subcellular location">
    <subcellularLocation>
        <location evidence="2 10">Cytoplasm</location>
    </subcellularLocation>
</comment>
<name>A0A0K2BJZ0_9GAMM</name>
<protein>
    <recommendedName>
        <fullName evidence="4 10">Glutamine--fructose-6-phosphate aminotransferase [isomerizing]</fullName>
        <ecNumber evidence="3 10">2.6.1.16</ecNumber>
    </recommendedName>
    <alternativeName>
        <fullName evidence="10">D-fructose-6-phosphate amidotransferase</fullName>
    </alternativeName>
    <alternativeName>
        <fullName evidence="10">GFAT</fullName>
    </alternativeName>
    <alternativeName>
        <fullName evidence="10">Glucosamine-6-phosphate synthase</fullName>
    </alternativeName>
    <alternativeName>
        <fullName evidence="10">Hexosephosphate aminotransferase</fullName>
    </alternativeName>
    <alternativeName>
        <fullName evidence="10">L-glutamine--D-fructose-6-phosphate amidotransferase</fullName>
    </alternativeName>
</protein>
<gene>
    <name evidence="10 14" type="primary">glmS</name>
    <name evidence="14" type="ORF">AB162_117</name>
</gene>
<dbReference type="FunFam" id="3.40.50.10490:FF:000002">
    <property type="entry name" value="Glutamine--fructose-6-phosphate aminotransferase [isomerizing]"/>
    <property type="match status" value="1"/>
</dbReference>
<dbReference type="PROSITE" id="PS51464">
    <property type="entry name" value="SIS"/>
    <property type="match status" value="2"/>
</dbReference>
<keyword evidence="9" id="KW-0315">Glutamine amidotransferase</keyword>
<dbReference type="PROSITE" id="PS51278">
    <property type="entry name" value="GATASE_TYPE_2"/>
    <property type="match status" value="1"/>
</dbReference>
<evidence type="ECO:0000256" key="4">
    <source>
        <dbReference type="ARBA" id="ARBA00016090"/>
    </source>
</evidence>
<dbReference type="InterPro" id="IPR001347">
    <property type="entry name" value="SIS_dom"/>
</dbReference>
<dbReference type="Proteomes" id="UP000056466">
    <property type="component" value="Chromosome"/>
</dbReference>
<sequence length="613" mass="68457">MCGIIGAVSTRNITDILLEGLRQLEYRGYDSAGIAVINNQNNLQLIRKLGKVNILAEAVKHNSLHGGTGVAHTRWATHGNLTEINAHPHISSNIIVVHNGIIENFQSLRQKLFKKGYTCVSDTDTEIIAHLVHFEQYQQGGKLEKIIKMIIPQLSGNYSIVIMDCLNPELLVAVRSGSPLIIGCGVGENFIASDQRALLQVTSRFIFLEDGDIAEITKTTIKIWNKIGQIVERPETLSKINNNEELYQKKNNFCHYMKKEIFEQPLVIKNTIESHINYGMITMAELGPDINILFSKIKHIKIIACGTSYHSAMVSRYWLEELAELPCDVEIASEFIYRQSIVQKNSLLITISQSGETADTLSALRLAKKMGYLGSLTICNIASSTIVRESDLVLITNAGIEIGVASTKTFTTQLTLLLIFVAYIVRLRKMNNILEKNIIEALANLPNRIEKILLLDNYIKKLAQAFINKEHALYLGRGTLYPIAMEGALKLKEISYIHAEAYAAGELKHGPLALVDETMPVIIIASNNKFLDKIKLNIEEVRIRGGQLYIFAEQNICLTKSNEMKIISLPNVEELVAPILFTIPMQMLAYHIALIKGTNVDQPRNLAKCVTVE</sequence>
<dbReference type="InterPro" id="IPR029055">
    <property type="entry name" value="Ntn_hydrolases_N"/>
</dbReference>
<keyword evidence="5 10" id="KW-0963">Cytoplasm</keyword>
<dbReference type="HAMAP" id="MF_00164">
    <property type="entry name" value="GlmS"/>
    <property type="match status" value="1"/>
</dbReference>
<evidence type="ECO:0000256" key="3">
    <source>
        <dbReference type="ARBA" id="ARBA00012916"/>
    </source>
</evidence>
<dbReference type="InterPro" id="IPR035466">
    <property type="entry name" value="GlmS/AgaS_SIS"/>
</dbReference>
<evidence type="ECO:0000256" key="7">
    <source>
        <dbReference type="ARBA" id="ARBA00022679"/>
    </source>
</evidence>
<dbReference type="Pfam" id="PF13522">
    <property type="entry name" value="GATase_6"/>
    <property type="match status" value="1"/>
</dbReference>
<keyword evidence="6 10" id="KW-0032">Aminotransferase</keyword>
<dbReference type="FunFam" id="3.40.50.10490:FF:000001">
    <property type="entry name" value="Glutamine--fructose-6-phosphate aminotransferase [isomerizing]"/>
    <property type="match status" value="1"/>
</dbReference>
<dbReference type="InterPro" id="IPR046348">
    <property type="entry name" value="SIS_dom_sf"/>
</dbReference>
<organism evidence="14 15">
    <name type="scientific">Candidatus Palibaumannia cicadellinicola</name>
    <dbReference type="NCBI Taxonomy" id="186490"/>
    <lineage>
        <taxon>Bacteria</taxon>
        <taxon>Pseudomonadati</taxon>
        <taxon>Pseudomonadota</taxon>
        <taxon>Gammaproteobacteria</taxon>
        <taxon>Candidatus Palibaumannia</taxon>
    </lineage>
</organism>
<evidence type="ECO:0000313" key="15">
    <source>
        <dbReference type="Proteomes" id="UP000056466"/>
    </source>
</evidence>
<dbReference type="AlphaFoldDB" id="A0A0K2BJZ0"/>
<dbReference type="FunFam" id="3.60.20.10:FF:000006">
    <property type="entry name" value="Glutamine--fructose-6-phosphate aminotransferase [isomerizing]"/>
    <property type="match status" value="1"/>
</dbReference>
<feature type="domain" description="Glutamine amidotransferase type-2" evidence="12">
    <location>
        <begin position="2"/>
        <end position="219"/>
    </location>
</feature>
<dbReference type="NCBIfam" id="TIGR01135">
    <property type="entry name" value="glmS"/>
    <property type="match status" value="1"/>
</dbReference>
<keyword evidence="8" id="KW-0677">Repeat</keyword>
<dbReference type="InterPro" id="IPR000253">
    <property type="entry name" value="FHA_dom"/>
</dbReference>
<feature type="domain" description="FHA" evidence="11">
    <location>
        <begin position="473"/>
        <end position="536"/>
    </location>
</feature>
<dbReference type="NCBIfam" id="NF001484">
    <property type="entry name" value="PRK00331.1"/>
    <property type="match status" value="1"/>
</dbReference>
<dbReference type="GO" id="GO:0006047">
    <property type="term" value="P:UDP-N-acetylglucosamine metabolic process"/>
    <property type="evidence" value="ECO:0007669"/>
    <property type="project" value="TreeGrafter"/>
</dbReference>
<evidence type="ECO:0000256" key="8">
    <source>
        <dbReference type="ARBA" id="ARBA00022737"/>
    </source>
</evidence>
<proteinExistence type="inferred from homology"/>
<dbReference type="SUPFAM" id="SSF56235">
    <property type="entry name" value="N-terminal nucleophile aminohydrolases (Ntn hydrolases)"/>
    <property type="match status" value="1"/>
</dbReference>
<dbReference type="InterPro" id="IPR005855">
    <property type="entry name" value="GFAT"/>
</dbReference>
<evidence type="ECO:0000259" key="11">
    <source>
        <dbReference type="PROSITE" id="PS50006"/>
    </source>
</evidence>
<comment type="subunit">
    <text evidence="10">Homodimer.</text>
</comment>
<dbReference type="SUPFAM" id="SSF53697">
    <property type="entry name" value="SIS domain"/>
    <property type="match status" value="1"/>
</dbReference>
<dbReference type="PANTHER" id="PTHR10937">
    <property type="entry name" value="GLUCOSAMINE--FRUCTOSE-6-PHOSPHATE AMINOTRANSFERASE, ISOMERIZING"/>
    <property type="match status" value="1"/>
</dbReference>
<feature type="domain" description="SIS" evidence="13">
    <location>
        <begin position="462"/>
        <end position="603"/>
    </location>
</feature>
<evidence type="ECO:0000256" key="9">
    <source>
        <dbReference type="ARBA" id="ARBA00022962"/>
    </source>
</evidence>
<feature type="domain" description="SIS" evidence="13">
    <location>
        <begin position="290"/>
        <end position="430"/>
    </location>
</feature>
<dbReference type="CDD" id="cd05008">
    <property type="entry name" value="SIS_GlmS_GlmD_1"/>
    <property type="match status" value="1"/>
</dbReference>
<dbReference type="PANTHER" id="PTHR10937:SF0">
    <property type="entry name" value="GLUTAMINE--FRUCTOSE-6-PHOSPHATE TRANSAMINASE (ISOMERIZING)"/>
    <property type="match status" value="1"/>
</dbReference>
<evidence type="ECO:0000256" key="5">
    <source>
        <dbReference type="ARBA" id="ARBA00022490"/>
    </source>
</evidence>
<evidence type="ECO:0000256" key="1">
    <source>
        <dbReference type="ARBA" id="ARBA00001031"/>
    </source>
</evidence>
<dbReference type="KEGG" id="bcig:AB162_117"/>
<reference evidence="14 15" key="1">
    <citation type="submission" date="2015-06" db="EMBL/GenBank/DDBJ databases">
        <title>Lineage-specific patterns of genome deterioration in obligate symbionts.</title>
        <authorList>
            <person name="Bennett G.M."/>
            <person name="McCutcheon J.P."/>
            <person name="McDonald B.R."/>
            <person name="Moran N.A."/>
        </authorList>
    </citation>
    <scope>NUCLEOTIDE SEQUENCE [LARGE SCALE GENOMIC DNA]</scope>
    <source>
        <strain evidence="14 15">B-GSS</strain>
    </source>
</reference>
<evidence type="ECO:0000259" key="13">
    <source>
        <dbReference type="PROSITE" id="PS51464"/>
    </source>
</evidence>
<comment type="function">
    <text evidence="10">Catalyzes the first step in hexosamine metabolism, converting fructose-6P into glucosamine-6P using glutamine as a nitrogen source.</text>
</comment>
<dbReference type="PATRIC" id="fig|186490.8.peg.119"/>
<keyword evidence="7 10" id="KW-0808">Transferase</keyword>
<dbReference type="Gene3D" id="3.40.50.10490">
    <property type="entry name" value="Glucose-6-phosphate isomerase like protein, domain 1"/>
    <property type="match status" value="2"/>
</dbReference>
<dbReference type="GO" id="GO:0006002">
    <property type="term" value="P:fructose 6-phosphate metabolic process"/>
    <property type="evidence" value="ECO:0007669"/>
    <property type="project" value="TreeGrafter"/>
</dbReference>
<feature type="active site" description="For Fru-6P isomerization activity" evidence="10">
    <location>
        <position position="608"/>
    </location>
</feature>
<accession>A0A0K2BJZ0</accession>